<evidence type="ECO:0000256" key="1">
    <source>
        <dbReference type="ARBA" id="ARBA00022441"/>
    </source>
</evidence>
<dbReference type="Proteomes" id="UP000054248">
    <property type="component" value="Unassembled WGS sequence"/>
</dbReference>
<keyword evidence="1" id="KW-0880">Kelch repeat</keyword>
<dbReference type="GO" id="GO:0045454">
    <property type="term" value="P:cell redox homeostasis"/>
    <property type="evidence" value="ECO:0007669"/>
    <property type="project" value="TreeGrafter"/>
</dbReference>
<dbReference type="EMBL" id="KN823184">
    <property type="protein sequence ID" value="KIO20169.1"/>
    <property type="molecule type" value="Genomic_DNA"/>
</dbReference>
<reference evidence="4 5" key="1">
    <citation type="submission" date="2014-04" db="EMBL/GenBank/DDBJ databases">
        <authorList>
            <consortium name="DOE Joint Genome Institute"/>
            <person name="Kuo A."/>
            <person name="Girlanda M."/>
            <person name="Perotto S."/>
            <person name="Kohler A."/>
            <person name="Nagy L.G."/>
            <person name="Floudas D."/>
            <person name="Copeland A."/>
            <person name="Barry K.W."/>
            <person name="Cichocki N."/>
            <person name="Veneault-Fourrey C."/>
            <person name="LaButti K."/>
            <person name="Lindquist E.A."/>
            <person name="Lipzen A."/>
            <person name="Lundell T."/>
            <person name="Morin E."/>
            <person name="Murat C."/>
            <person name="Sun H."/>
            <person name="Tunlid A."/>
            <person name="Henrissat B."/>
            <person name="Grigoriev I.V."/>
            <person name="Hibbett D.S."/>
            <person name="Martin F."/>
            <person name="Nordberg H.P."/>
            <person name="Cantor M.N."/>
            <person name="Hua S.X."/>
        </authorList>
    </citation>
    <scope>NUCLEOTIDE SEQUENCE [LARGE SCALE GENOMIC DNA]</scope>
    <source>
        <strain evidence="4 5">MUT 4182</strain>
    </source>
</reference>
<sequence length="604" mass="67582">MHSISDLTTFARKTKGHVPPQLVGASTTVVGNKMYLFGGRLVSLRRMVSDLYVFDLETFVWEKLEPNPDDDVPGARYFHSADSYNDLLVIFGGMGYVAPDSEELCVLNDVRMFDLRTRKWRPTGPEPNATNPPDTPALVPRARYAHLSSVTADRLFIIGGQDMTNVWLDDIHVYDLKRLAWIQRQEYPRHCGTYRSVAVAGKLRVRLPMEERRGEDMGLLGPPGSRFRVDGVPPPDPSRVISDEVTHLSYSAPPTPDFPCDIMLYSNYNFTDVRRELEVISPQEPSGFSITDRSDAMTGLSLPPGLRFPTGAILGSHLIIAGTYLAHSYQSFSIWALDLHSMTWTRIDAGTTLTTGSWSRGVLWAQQNKFLIFGNRAGNLVEDYNRRLLSWDHVAYIDLEAFGIYQPPRHMLDLRTQELGLAALEERVLADFEIVCDDGRRIACSRRTLEERWPWFAEQRRRYLNAARRALDTLPAPAQGDVPLPDRPAAPPPGPTSSSNAQGSASAEDDEKPDPRLMPRALHLSEPFSTTLALLQYVYSLGLITPLQHSPAILSALLLLSTTYKMPHLEGLVKHAMHKNLSPSSSVGVYEVATLCDCQSLQIR</sequence>
<evidence type="ECO:0000313" key="4">
    <source>
        <dbReference type="EMBL" id="KIO20169.1"/>
    </source>
</evidence>
<gene>
    <name evidence="4" type="ORF">M407DRAFT_81867</name>
</gene>
<dbReference type="STRING" id="1051891.A0A0C3Q8Q1"/>
<organism evidence="4 5">
    <name type="scientific">Tulasnella calospora MUT 4182</name>
    <dbReference type="NCBI Taxonomy" id="1051891"/>
    <lineage>
        <taxon>Eukaryota</taxon>
        <taxon>Fungi</taxon>
        <taxon>Dikarya</taxon>
        <taxon>Basidiomycota</taxon>
        <taxon>Agaricomycotina</taxon>
        <taxon>Agaricomycetes</taxon>
        <taxon>Cantharellales</taxon>
        <taxon>Tulasnellaceae</taxon>
        <taxon>Tulasnella</taxon>
    </lineage>
</organism>
<dbReference type="HOGENOM" id="CLU_005349_2_1_1"/>
<dbReference type="InterPro" id="IPR011333">
    <property type="entry name" value="SKP1/BTB/POZ_sf"/>
</dbReference>
<evidence type="ECO:0008006" key="6">
    <source>
        <dbReference type="Google" id="ProtNLM"/>
    </source>
</evidence>
<dbReference type="GO" id="GO:0005829">
    <property type="term" value="C:cytosol"/>
    <property type="evidence" value="ECO:0007669"/>
    <property type="project" value="TreeGrafter"/>
</dbReference>
<feature type="region of interest" description="Disordered" evidence="3">
    <location>
        <begin position="214"/>
        <end position="234"/>
    </location>
</feature>
<keyword evidence="5" id="KW-1185">Reference proteome</keyword>
<reference evidence="5" key="2">
    <citation type="submission" date="2015-01" db="EMBL/GenBank/DDBJ databases">
        <title>Evolutionary Origins and Diversification of the Mycorrhizal Mutualists.</title>
        <authorList>
            <consortium name="DOE Joint Genome Institute"/>
            <consortium name="Mycorrhizal Genomics Consortium"/>
            <person name="Kohler A."/>
            <person name="Kuo A."/>
            <person name="Nagy L.G."/>
            <person name="Floudas D."/>
            <person name="Copeland A."/>
            <person name="Barry K.W."/>
            <person name="Cichocki N."/>
            <person name="Veneault-Fourrey C."/>
            <person name="LaButti K."/>
            <person name="Lindquist E.A."/>
            <person name="Lipzen A."/>
            <person name="Lundell T."/>
            <person name="Morin E."/>
            <person name="Murat C."/>
            <person name="Riley R."/>
            <person name="Ohm R."/>
            <person name="Sun H."/>
            <person name="Tunlid A."/>
            <person name="Henrissat B."/>
            <person name="Grigoriev I.V."/>
            <person name="Hibbett D.S."/>
            <person name="Martin F."/>
        </authorList>
    </citation>
    <scope>NUCLEOTIDE SEQUENCE [LARGE SCALE GENOMIC DNA]</scope>
    <source>
        <strain evidence="5">MUT 4182</strain>
    </source>
</reference>
<dbReference type="SUPFAM" id="SSF117281">
    <property type="entry name" value="Kelch motif"/>
    <property type="match status" value="1"/>
</dbReference>
<accession>A0A0C3Q8Q1</accession>
<protein>
    <recommendedName>
        <fullName evidence="6">BTB domain-containing protein</fullName>
    </recommendedName>
</protein>
<dbReference type="Pfam" id="PF24681">
    <property type="entry name" value="Kelch_KLHDC2_KLHL20_DRC7"/>
    <property type="match status" value="1"/>
</dbReference>
<evidence type="ECO:0000256" key="3">
    <source>
        <dbReference type="SAM" id="MobiDB-lite"/>
    </source>
</evidence>
<dbReference type="Gene3D" id="3.30.710.10">
    <property type="entry name" value="Potassium Channel Kv1.1, Chain A"/>
    <property type="match status" value="1"/>
</dbReference>
<name>A0A0C3Q8Q1_9AGAM</name>
<dbReference type="AlphaFoldDB" id="A0A0C3Q8Q1"/>
<dbReference type="PANTHER" id="PTHR43503:SF2">
    <property type="entry name" value="NEGATIVE REGULATOR OF SPORULATION MDS3-RELATED"/>
    <property type="match status" value="1"/>
</dbReference>
<feature type="region of interest" description="Disordered" evidence="3">
    <location>
        <begin position="475"/>
        <end position="518"/>
    </location>
</feature>
<dbReference type="GO" id="GO:0005739">
    <property type="term" value="C:mitochondrion"/>
    <property type="evidence" value="ECO:0007669"/>
    <property type="project" value="TreeGrafter"/>
</dbReference>
<dbReference type="InterPro" id="IPR015915">
    <property type="entry name" value="Kelch-typ_b-propeller"/>
</dbReference>
<proteinExistence type="predicted"/>
<dbReference type="Gene3D" id="2.120.10.80">
    <property type="entry name" value="Kelch-type beta propeller"/>
    <property type="match status" value="2"/>
</dbReference>
<dbReference type="OrthoDB" id="10001928at2759"/>
<keyword evidence="2" id="KW-0677">Repeat</keyword>
<evidence type="ECO:0000256" key="2">
    <source>
        <dbReference type="ARBA" id="ARBA00022737"/>
    </source>
</evidence>
<dbReference type="PANTHER" id="PTHR43503">
    <property type="entry name" value="MCG48959-RELATED"/>
    <property type="match status" value="1"/>
</dbReference>
<feature type="compositionally biased region" description="Pro residues" evidence="3">
    <location>
        <begin position="485"/>
        <end position="495"/>
    </location>
</feature>
<evidence type="ECO:0000313" key="5">
    <source>
        <dbReference type="Proteomes" id="UP000054248"/>
    </source>
</evidence>